<accession>A0ABY6LDF1</accession>
<name>A0ABY6LDF1_9ARAC</name>
<dbReference type="SUPFAM" id="SSF51905">
    <property type="entry name" value="FAD/NAD(P)-binding domain"/>
    <property type="match status" value="1"/>
</dbReference>
<dbReference type="PANTHER" id="PTHR11552:SF227">
    <property type="entry name" value="GLUCOSE DEHYDROGENASE [FAD, QUINONE]-LIKE PROTEIN"/>
    <property type="match status" value="1"/>
</dbReference>
<evidence type="ECO:0000256" key="2">
    <source>
        <dbReference type="RuleBase" id="RU003968"/>
    </source>
</evidence>
<dbReference type="InterPro" id="IPR036188">
    <property type="entry name" value="FAD/NAD-bd_sf"/>
</dbReference>
<protein>
    <recommendedName>
        <fullName evidence="3">Glucose-methanol-choline oxidoreductase N-terminal domain-containing protein</fullName>
    </recommendedName>
</protein>
<dbReference type="Gene3D" id="3.50.50.60">
    <property type="entry name" value="FAD/NAD(P)-binding domain"/>
    <property type="match status" value="1"/>
</dbReference>
<evidence type="ECO:0000259" key="3">
    <source>
        <dbReference type="PROSITE" id="PS00623"/>
    </source>
</evidence>
<dbReference type="Pfam" id="PF00732">
    <property type="entry name" value="GMC_oxred_N"/>
    <property type="match status" value="1"/>
</dbReference>
<dbReference type="EMBL" id="CP092879">
    <property type="protein sequence ID" value="UYV79103.1"/>
    <property type="molecule type" value="Genomic_DNA"/>
</dbReference>
<evidence type="ECO:0000256" key="1">
    <source>
        <dbReference type="ARBA" id="ARBA00010790"/>
    </source>
</evidence>
<feature type="domain" description="Glucose-methanol-choline oxidoreductase N-terminal" evidence="3">
    <location>
        <begin position="85"/>
        <end position="108"/>
    </location>
</feature>
<comment type="similarity">
    <text evidence="1 2">Belongs to the GMC oxidoreductase family.</text>
</comment>
<dbReference type="PANTHER" id="PTHR11552">
    <property type="entry name" value="GLUCOSE-METHANOL-CHOLINE GMC OXIDOREDUCTASE"/>
    <property type="match status" value="1"/>
</dbReference>
<reference evidence="4 5" key="1">
    <citation type="submission" date="2022-01" db="EMBL/GenBank/DDBJ databases">
        <title>A chromosomal length assembly of Cordylochernes scorpioides.</title>
        <authorList>
            <person name="Zeh D."/>
            <person name="Zeh J."/>
        </authorList>
    </citation>
    <scope>NUCLEOTIDE SEQUENCE [LARGE SCALE GENOMIC DNA]</scope>
    <source>
        <strain evidence="4">IN4F17</strain>
        <tissue evidence="4">Whole Body</tissue>
    </source>
</reference>
<dbReference type="Proteomes" id="UP001235939">
    <property type="component" value="Chromosome 17"/>
</dbReference>
<dbReference type="PROSITE" id="PS00623">
    <property type="entry name" value="GMC_OXRED_1"/>
    <property type="match status" value="1"/>
</dbReference>
<keyword evidence="2" id="KW-0285">Flavoprotein</keyword>
<proteinExistence type="inferred from homology"/>
<organism evidence="4 5">
    <name type="scientific">Cordylochernes scorpioides</name>
    <dbReference type="NCBI Taxonomy" id="51811"/>
    <lineage>
        <taxon>Eukaryota</taxon>
        <taxon>Metazoa</taxon>
        <taxon>Ecdysozoa</taxon>
        <taxon>Arthropoda</taxon>
        <taxon>Chelicerata</taxon>
        <taxon>Arachnida</taxon>
        <taxon>Pseudoscorpiones</taxon>
        <taxon>Cheliferoidea</taxon>
        <taxon>Chernetidae</taxon>
        <taxon>Cordylochernes</taxon>
    </lineage>
</organism>
<evidence type="ECO:0000313" key="5">
    <source>
        <dbReference type="Proteomes" id="UP001235939"/>
    </source>
</evidence>
<gene>
    <name evidence="4" type="ORF">LAZ67_17001137</name>
</gene>
<dbReference type="InterPro" id="IPR000172">
    <property type="entry name" value="GMC_OxRdtase_N"/>
</dbReference>
<sequence>MCLCAAVGGGSAGATLASRLSEDPDVSVLLLEAGGKENEVTDIPLVAAMLQSTPLDWAYQTEPQEASCFGLVDRMWVQRSRWPRGKVLGGSSVLNYMLYIRGNPRDYDRWAHEFGAHGWSWRDVFPYFLKSEDNRDPSVATNGKSNRPDIHWTTLCYVLL</sequence>
<evidence type="ECO:0000313" key="4">
    <source>
        <dbReference type="EMBL" id="UYV79103.1"/>
    </source>
</evidence>
<keyword evidence="5" id="KW-1185">Reference proteome</keyword>
<keyword evidence="2" id="KW-0274">FAD</keyword>
<dbReference type="InterPro" id="IPR012132">
    <property type="entry name" value="GMC_OxRdtase"/>
</dbReference>